<evidence type="ECO:0000256" key="13">
    <source>
        <dbReference type="ARBA" id="ARBA00023237"/>
    </source>
</evidence>
<evidence type="ECO:0000256" key="14">
    <source>
        <dbReference type="PROSITE-ProRule" id="PRU01360"/>
    </source>
</evidence>
<evidence type="ECO:0000256" key="2">
    <source>
        <dbReference type="ARBA" id="ARBA00009810"/>
    </source>
</evidence>
<keyword evidence="3 14" id="KW-0813">Transport</keyword>
<keyword evidence="8" id="KW-0408">Iron</keyword>
<keyword evidence="12 19" id="KW-0675">Receptor</keyword>
<dbReference type="Gene3D" id="2.40.170.20">
    <property type="entry name" value="TonB-dependent receptor, beta-barrel domain"/>
    <property type="match status" value="1"/>
</dbReference>
<feature type="domain" description="TonB-dependent receptor-like beta-barrel" evidence="17">
    <location>
        <begin position="285"/>
        <end position="770"/>
    </location>
</feature>
<evidence type="ECO:0000256" key="4">
    <source>
        <dbReference type="ARBA" id="ARBA00022452"/>
    </source>
</evidence>
<evidence type="ECO:0000256" key="1">
    <source>
        <dbReference type="ARBA" id="ARBA00004571"/>
    </source>
</evidence>
<dbReference type="RefSeq" id="WP_150686628.1">
    <property type="nucleotide sequence ID" value="NZ_CABPSI010000008.1"/>
</dbReference>
<dbReference type="SUPFAM" id="SSF56935">
    <property type="entry name" value="Porins"/>
    <property type="match status" value="1"/>
</dbReference>
<evidence type="ECO:0000256" key="16">
    <source>
        <dbReference type="SAM" id="SignalP"/>
    </source>
</evidence>
<accession>A0A5E4ZE82</accession>
<keyword evidence="5" id="KW-0410">Iron transport</keyword>
<dbReference type="PANTHER" id="PTHR32552:SF89">
    <property type="entry name" value="CATECHOLATE SIDEROPHORE RECEPTOR FIU"/>
    <property type="match status" value="1"/>
</dbReference>
<comment type="similarity">
    <text evidence="2 14 15">Belongs to the TonB-dependent receptor family.</text>
</comment>
<dbReference type="GO" id="GO:0009279">
    <property type="term" value="C:cell outer membrane"/>
    <property type="evidence" value="ECO:0007669"/>
    <property type="project" value="UniProtKB-SubCell"/>
</dbReference>
<evidence type="ECO:0000259" key="17">
    <source>
        <dbReference type="Pfam" id="PF00593"/>
    </source>
</evidence>
<evidence type="ECO:0000259" key="18">
    <source>
        <dbReference type="Pfam" id="PF07715"/>
    </source>
</evidence>
<keyword evidence="7 16" id="KW-0732">Signal</keyword>
<evidence type="ECO:0000256" key="6">
    <source>
        <dbReference type="ARBA" id="ARBA00022692"/>
    </source>
</evidence>
<dbReference type="GO" id="GO:0015344">
    <property type="term" value="F:siderophore uptake transmembrane transporter activity"/>
    <property type="evidence" value="ECO:0007669"/>
    <property type="project" value="TreeGrafter"/>
</dbReference>
<dbReference type="InterPro" id="IPR012910">
    <property type="entry name" value="Plug_dom"/>
</dbReference>
<dbReference type="Pfam" id="PF07715">
    <property type="entry name" value="Plug"/>
    <property type="match status" value="1"/>
</dbReference>
<evidence type="ECO:0000256" key="7">
    <source>
        <dbReference type="ARBA" id="ARBA00022729"/>
    </source>
</evidence>
<keyword evidence="20" id="KW-1185">Reference proteome</keyword>
<keyword evidence="4 14" id="KW-1134">Transmembrane beta strand</keyword>
<evidence type="ECO:0000313" key="19">
    <source>
        <dbReference type="EMBL" id="VVE58580.1"/>
    </source>
</evidence>
<organism evidence="19 20">
    <name type="scientific">Pandoraea iniqua</name>
    <dbReference type="NCBI Taxonomy" id="2508288"/>
    <lineage>
        <taxon>Bacteria</taxon>
        <taxon>Pseudomonadati</taxon>
        <taxon>Pseudomonadota</taxon>
        <taxon>Betaproteobacteria</taxon>
        <taxon>Burkholderiales</taxon>
        <taxon>Burkholderiaceae</taxon>
        <taxon>Pandoraea</taxon>
    </lineage>
</organism>
<evidence type="ECO:0000256" key="3">
    <source>
        <dbReference type="ARBA" id="ARBA00022448"/>
    </source>
</evidence>
<dbReference type="Gene3D" id="2.170.130.10">
    <property type="entry name" value="TonB-dependent receptor, plug domain"/>
    <property type="match status" value="1"/>
</dbReference>
<evidence type="ECO:0000256" key="8">
    <source>
        <dbReference type="ARBA" id="ARBA00023004"/>
    </source>
</evidence>
<evidence type="ECO:0000256" key="11">
    <source>
        <dbReference type="ARBA" id="ARBA00023136"/>
    </source>
</evidence>
<keyword evidence="9" id="KW-0406">Ion transport</keyword>
<evidence type="ECO:0000256" key="5">
    <source>
        <dbReference type="ARBA" id="ARBA00022496"/>
    </source>
</evidence>
<dbReference type="InterPro" id="IPR037066">
    <property type="entry name" value="Plug_dom_sf"/>
</dbReference>
<evidence type="ECO:0000256" key="9">
    <source>
        <dbReference type="ARBA" id="ARBA00023065"/>
    </source>
</evidence>
<feature type="signal peptide" evidence="16">
    <location>
        <begin position="1"/>
        <end position="36"/>
    </location>
</feature>
<keyword evidence="10 15" id="KW-0798">TonB box</keyword>
<keyword evidence="13 14" id="KW-0998">Cell outer membrane</keyword>
<dbReference type="PANTHER" id="PTHR32552">
    <property type="entry name" value="FERRICHROME IRON RECEPTOR-RELATED"/>
    <property type="match status" value="1"/>
</dbReference>
<evidence type="ECO:0000256" key="12">
    <source>
        <dbReference type="ARBA" id="ARBA00023170"/>
    </source>
</evidence>
<comment type="subcellular location">
    <subcellularLocation>
        <location evidence="1 14">Cell outer membrane</location>
        <topology evidence="1 14">Multi-pass membrane protein</topology>
    </subcellularLocation>
</comment>
<evidence type="ECO:0000256" key="10">
    <source>
        <dbReference type="ARBA" id="ARBA00023077"/>
    </source>
</evidence>
<gene>
    <name evidence="19" type="ORF">PIN31115_05343</name>
</gene>
<proteinExistence type="inferred from homology"/>
<dbReference type="EMBL" id="CABPSI010000008">
    <property type="protein sequence ID" value="VVE58580.1"/>
    <property type="molecule type" value="Genomic_DNA"/>
</dbReference>
<name>A0A5E4ZE82_9BURK</name>
<dbReference type="PROSITE" id="PS52016">
    <property type="entry name" value="TONB_DEPENDENT_REC_3"/>
    <property type="match status" value="1"/>
</dbReference>
<evidence type="ECO:0000313" key="20">
    <source>
        <dbReference type="Proteomes" id="UP000333828"/>
    </source>
</evidence>
<protein>
    <submittedName>
        <fullName evidence="19">TonB-dependent receptor</fullName>
    </submittedName>
</protein>
<reference evidence="19 20" key="1">
    <citation type="submission" date="2019-08" db="EMBL/GenBank/DDBJ databases">
        <authorList>
            <person name="Peeters C."/>
        </authorList>
    </citation>
    <scope>NUCLEOTIDE SEQUENCE [LARGE SCALE GENOMIC DNA]</scope>
    <source>
        <strain evidence="19 20">LMG 31115</strain>
    </source>
</reference>
<keyword evidence="6 14" id="KW-0812">Transmembrane</keyword>
<sequence>MNDLHTTAGKPFKHPALRLSMIAVHVLLLQAGVAHAQSADTNAAPAAPAAAPAASSSASGTSNIGTVTITGDGDNLGTGLMVREDEPKTRSTVTRAEIEKERATGNVFQSIGLLPGVSTYSYDASGLFGGGLSIRGFNSDQIGFTINGVPVNDSGSFAVYPQEFLDNSNTCGMSVTQGATDLDAPHVGSTGGNVSIVTCEPENEKRVRVSQTVGGLNLTNSFVRLDSGRFANDMAKIFVSYSHAEIDKWKGEGKAKRDHVDFGFRLDLNKENYVTGTLNYNRAINNNIYNPSLAQLNQNGYYGDYASQFVGHLPPVKGTAQNEASQSPAYYKLSQNPFENVIASVTGVFRLTPTTQVKIQPYYWYGFGTGGTQQYVLSETGFLNPATGKVGLGKDLNGDGDTLDKIIVANSSVTRTDRPGITTTVTQQLGNHQIQAGVWFERAVHRQTGPAVLVNADGTASDIWLQDNQITGPTGQPYESRNWKTVSTSWQFFAADSISMLADKLNVTAGFRTPHVRRDFTNFANEGSNSGTSYNVVKDYNAFLPQAGVRYSIDDANQVYASYAMNFRAPPNFAFSPTNGNVTFVNGQATVTGNVKAETSNVYDIGYRNESGLGVFSGSLFYVDYKNRQATAYDPNLNNSVYTNAGRVRNYGFQLEFGTVPFHGWSAYASITNNHSRQLDNLQTSATTTMQTSGKDYPLDPSWLLGLSIQYAQPKWYVRAQTKFTARQYATLMNDEVAPSYTTVDLDAGYRFNNTFFFKNPTVRVNVSNLFNRQYRNPSSVQVGGGSGTVYYYLGAPRLLSVSLSADFQ</sequence>
<evidence type="ECO:0000256" key="15">
    <source>
        <dbReference type="RuleBase" id="RU003357"/>
    </source>
</evidence>
<dbReference type="InterPro" id="IPR039426">
    <property type="entry name" value="TonB-dep_rcpt-like"/>
</dbReference>
<keyword evidence="11 14" id="KW-0472">Membrane</keyword>
<dbReference type="Proteomes" id="UP000333828">
    <property type="component" value="Unassembled WGS sequence"/>
</dbReference>
<dbReference type="AlphaFoldDB" id="A0A5E4ZE82"/>
<dbReference type="Pfam" id="PF00593">
    <property type="entry name" value="TonB_dep_Rec_b-barrel"/>
    <property type="match status" value="1"/>
</dbReference>
<dbReference type="InterPro" id="IPR036942">
    <property type="entry name" value="Beta-barrel_TonB_sf"/>
</dbReference>
<feature type="domain" description="TonB-dependent receptor plug" evidence="18">
    <location>
        <begin position="84"/>
        <end position="182"/>
    </location>
</feature>
<feature type="chain" id="PRO_5022864846" evidence="16">
    <location>
        <begin position="37"/>
        <end position="809"/>
    </location>
</feature>
<dbReference type="InterPro" id="IPR000531">
    <property type="entry name" value="Beta-barrel_TonB"/>
</dbReference>